<dbReference type="EMBL" id="JBCGBO010000003">
    <property type="protein sequence ID" value="KAK9213877.1"/>
    <property type="molecule type" value="Genomic_DNA"/>
</dbReference>
<accession>A0AAP0MKR0</accession>
<dbReference type="InterPro" id="IPR012337">
    <property type="entry name" value="RNaseH-like_sf"/>
</dbReference>
<dbReference type="PANTHER" id="PTHR45835:SF99">
    <property type="entry name" value="CHROMO DOMAIN-CONTAINING PROTEIN-RELATED"/>
    <property type="match status" value="1"/>
</dbReference>
<dbReference type="Gene3D" id="3.30.420.10">
    <property type="entry name" value="Ribonuclease H-like superfamily/Ribonuclease H"/>
    <property type="match status" value="1"/>
</dbReference>
<dbReference type="Proteomes" id="UP001428341">
    <property type="component" value="Unassembled WGS sequence"/>
</dbReference>
<name>A0AAP0MKR0_9ROSI</name>
<gene>
    <name evidence="2" type="ORF">WN944_005862</name>
</gene>
<reference evidence="2 3" key="1">
    <citation type="submission" date="2024-05" db="EMBL/GenBank/DDBJ databases">
        <title>Haplotype-resolved chromosome-level genome assembly of Huyou (Citrus changshanensis).</title>
        <authorList>
            <person name="Miao C."/>
            <person name="Chen W."/>
            <person name="Wu Y."/>
            <person name="Wang L."/>
            <person name="Zhao S."/>
            <person name="Grierson D."/>
            <person name="Xu C."/>
            <person name="Chen K."/>
        </authorList>
    </citation>
    <scope>NUCLEOTIDE SEQUENCE [LARGE SCALE GENOMIC DNA]</scope>
    <source>
        <strain evidence="2">01-14</strain>
        <tissue evidence="2">Leaf</tissue>
    </source>
</reference>
<comment type="caution">
    <text evidence="2">The sequence shown here is derived from an EMBL/GenBank/DDBJ whole genome shotgun (WGS) entry which is preliminary data.</text>
</comment>
<protein>
    <recommendedName>
        <fullName evidence="1">Integrase catalytic domain-containing protein</fullName>
    </recommendedName>
</protein>
<dbReference type="GO" id="GO:0003676">
    <property type="term" value="F:nucleic acid binding"/>
    <property type="evidence" value="ECO:0007669"/>
    <property type="project" value="InterPro"/>
</dbReference>
<feature type="domain" description="Integrase catalytic" evidence="1">
    <location>
        <begin position="1"/>
        <end position="151"/>
    </location>
</feature>
<evidence type="ECO:0000259" key="1">
    <source>
        <dbReference type="PROSITE" id="PS50994"/>
    </source>
</evidence>
<dbReference type="PROSITE" id="PS50994">
    <property type="entry name" value="INTEGRASE"/>
    <property type="match status" value="1"/>
</dbReference>
<dbReference type="SUPFAM" id="SSF53098">
    <property type="entry name" value="Ribonuclease H-like"/>
    <property type="match status" value="1"/>
</dbReference>
<proteinExistence type="predicted"/>
<dbReference type="AlphaFoldDB" id="A0AAP0MKR0"/>
<dbReference type="InterPro" id="IPR001584">
    <property type="entry name" value="Integrase_cat-core"/>
</dbReference>
<evidence type="ECO:0000313" key="2">
    <source>
        <dbReference type="EMBL" id="KAK9213877.1"/>
    </source>
</evidence>
<evidence type="ECO:0000313" key="3">
    <source>
        <dbReference type="Proteomes" id="UP001428341"/>
    </source>
</evidence>
<dbReference type="InterPro" id="IPR036397">
    <property type="entry name" value="RNaseH_sf"/>
</dbReference>
<keyword evidence="3" id="KW-1185">Reference proteome</keyword>
<organism evidence="2 3">
    <name type="scientific">Citrus x changshan-huyou</name>
    <dbReference type="NCBI Taxonomy" id="2935761"/>
    <lineage>
        <taxon>Eukaryota</taxon>
        <taxon>Viridiplantae</taxon>
        <taxon>Streptophyta</taxon>
        <taxon>Embryophyta</taxon>
        <taxon>Tracheophyta</taxon>
        <taxon>Spermatophyta</taxon>
        <taxon>Magnoliopsida</taxon>
        <taxon>eudicotyledons</taxon>
        <taxon>Gunneridae</taxon>
        <taxon>Pentapetalae</taxon>
        <taxon>rosids</taxon>
        <taxon>malvids</taxon>
        <taxon>Sapindales</taxon>
        <taxon>Rutaceae</taxon>
        <taxon>Aurantioideae</taxon>
        <taxon>Citrus</taxon>
    </lineage>
</organism>
<dbReference type="GO" id="GO:0015074">
    <property type="term" value="P:DNA integration"/>
    <property type="evidence" value="ECO:0007669"/>
    <property type="project" value="InterPro"/>
</dbReference>
<sequence length="206" mass="23663">MDFVAGLPRTQSGYDSVWVIVDRLTKSAHFLPFKTTYSMDKLGNIFVAEIVRLHGALVSIVSDRDSRFTSKFWTSLQKALGTKLNFSTAFHPQTDGQSERTIQTLEDMLQACVLEFKGSWDIYLPLMEFAYNNNYQASIEMAPYEALYGRKCRTPVCWDEVGERKLFGPELVQNTNEKIQLIRERLKAAQNRQKSYTVQHVFDASI</sequence>
<dbReference type="PANTHER" id="PTHR45835">
    <property type="entry name" value="YALI0A06105P"/>
    <property type="match status" value="1"/>
</dbReference>